<feature type="chain" id="PRO_5015942469" evidence="2">
    <location>
        <begin position="22"/>
        <end position="207"/>
    </location>
</feature>
<dbReference type="RefSeq" id="WP_146242247.1">
    <property type="nucleotide sequence ID" value="NZ_CAWNWM010000001.1"/>
</dbReference>
<keyword evidence="2" id="KW-0732">Signal</keyword>
<comment type="caution">
    <text evidence="3">The sequence shown here is derived from an EMBL/GenBank/DDBJ whole genome shotgun (WGS) entry which is preliminary data.</text>
</comment>
<reference evidence="3 4" key="1">
    <citation type="journal article" date="2018" name="Sci. Rep.">
        <title>A novel species of the marine cyanobacterium Acaryochloris with a unique pigment content and lifestyle.</title>
        <authorList>
            <person name="Partensky F."/>
            <person name="Six C."/>
            <person name="Ratin M."/>
            <person name="Garczarek L."/>
            <person name="Vaulot D."/>
            <person name="Probert I."/>
            <person name="Calteau A."/>
            <person name="Gourvil P."/>
            <person name="Marie D."/>
            <person name="Grebert T."/>
            <person name="Bouchier C."/>
            <person name="Le Panse S."/>
            <person name="Gachenot M."/>
            <person name="Rodriguez F."/>
            <person name="Garrido J.L."/>
        </authorList>
    </citation>
    <scope>NUCLEOTIDE SEQUENCE [LARGE SCALE GENOMIC DNA]</scope>
    <source>
        <strain evidence="3 4">RCC1774</strain>
    </source>
</reference>
<evidence type="ECO:0000313" key="4">
    <source>
        <dbReference type="Proteomes" id="UP000248857"/>
    </source>
</evidence>
<sequence length="207" mass="23135">MPKIMALAITALALTAGPALAQSAALEQANATNNPETLYLLGQKELARFQFDHAIAIFKRAIRYSPRPRYTSLVKLSLFTTYKVAGVSKLEAFPHQAIPMLKAAIELEPTDAFLYSRLGDAYCHDKVRDYTTCLHFYSERIRVHPDKGLGYFSRGVVRLNRIEDKSSAYTDFRRAIKAALTAGDKASARRYLNYAVQAGMPVPKAFR</sequence>
<keyword evidence="1" id="KW-0802">TPR repeat</keyword>
<gene>
    <name evidence="3" type="ORF">C1752_00021</name>
</gene>
<accession>A0A2W1K6V9</accession>
<dbReference type="InterPro" id="IPR019734">
    <property type="entry name" value="TPR_rpt"/>
</dbReference>
<dbReference type="EMBL" id="PQWO01000001">
    <property type="protein sequence ID" value="PZD75307.1"/>
    <property type="molecule type" value="Genomic_DNA"/>
</dbReference>
<dbReference type="Gene3D" id="1.25.40.10">
    <property type="entry name" value="Tetratricopeptide repeat domain"/>
    <property type="match status" value="1"/>
</dbReference>
<keyword evidence="4" id="KW-1185">Reference proteome</keyword>
<protein>
    <submittedName>
        <fullName evidence="3">Uncharacterized protein</fullName>
    </submittedName>
</protein>
<dbReference type="AlphaFoldDB" id="A0A2W1K6V9"/>
<evidence type="ECO:0000256" key="1">
    <source>
        <dbReference type="PROSITE-ProRule" id="PRU00339"/>
    </source>
</evidence>
<feature type="signal peptide" evidence="2">
    <location>
        <begin position="1"/>
        <end position="21"/>
    </location>
</feature>
<evidence type="ECO:0000256" key="2">
    <source>
        <dbReference type="SAM" id="SignalP"/>
    </source>
</evidence>
<dbReference type="SUPFAM" id="SSF48452">
    <property type="entry name" value="TPR-like"/>
    <property type="match status" value="1"/>
</dbReference>
<dbReference type="Proteomes" id="UP000248857">
    <property type="component" value="Unassembled WGS sequence"/>
</dbReference>
<proteinExistence type="predicted"/>
<organism evidence="3 4">
    <name type="scientific">Acaryochloris thomasi RCC1774</name>
    <dbReference type="NCBI Taxonomy" id="1764569"/>
    <lineage>
        <taxon>Bacteria</taxon>
        <taxon>Bacillati</taxon>
        <taxon>Cyanobacteriota</taxon>
        <taxon>Cyanophyceae</taxon>
        <taxon>Acaryochloridales</taxon>
        <taxon>Acaryochloridaceae</taxon>
        <taxon>Acaryochloris</taxon>
        <taxon>Acaryochloris thomasi</taxon>
    </lineage>
</organism>
<dbReference type="InterPro" id="IPR011990">
    <property type="entry name" value="TPR-like_helical_dom_sf"/>
</dbReference>
<evidence type="ECO:0000313" key="3">
    <source>
        <dbReference type="EMBL" id="PZD75307.1"/>
    </source>
</evidence>
<name>A0A2W1K6V9_9CYAN</name>
<dbReference type="PROSITE" id="PS50005">
    <property type="entry name" value="TPR"/>
    <property type="match status" value="1"/>
</dbReference>
<feature type="repeat" description="TPR" evidence="1">
    <location>
        <begin position="35"/>
        <end position="68"/>
    </location>
</feature>